<feature type="chain" id="PRO_5035748985" description="NADH dehydrogenase subunit 4L" evidence="1">
    <location>
        <begin position="19"/>
        <end position="59"/>
    </location>
</feature>
<accession>A0A8T2RIC4</accession>
<name>A0A8T2RIC4_CERRI</name>
<proteinExistence type="predicted"/>
<evidence type="ECO:0000256" key="1">
    <source>
        <dbReference type="SAM" id="SignalP"/>
    </source>
</evidence>
<reference evidence="2 3" key="1">
    <citation type="submission" date="2021-08" db="EMBL/GenBank/DDBJ databases">
        <title>WGS assembly of Ceratopteris richardii.</title>
        <authorList>
            <person name="Marchant D.B."/>
            <person name="Chen G."/>
            <person name="Jenkins J."/>
            <person name="Shu S."/>
            <person name="Leebens-Mack J."/>
            <person name="Grimwood J."/>
            <person name="Schmutz J."/>
            <person name="Soltis P."/>
            <person name="Soltis D."/>
            <person name="Chen Z.-H."/>
        </authorList>
    </citation>
    <scope>NUCLEOTIDE SEQUENCE [LARGE SCALE GENOMIC DNA]</scope>
    <source>
        <strain evidence="2">Whitten #5841</strain>
        <tissue evidence="2">Leaf</tissue>
    </source>
</reference>
<keyword evidence="3" id="KW-1185">Reference proteome</keyword>
<evidence type="ECO:0008006" key="4">
    <source>
        <dbReference type="Google" id="ProtNLM"/>
    </source>
</evidence>
<keyword evidence="1" id="KW-0732">Signal</keyword>
<protein>
    <recommendedName>
        <fullName evidence="4">NADH dehydrogenase subunit 4L</fullName>
    </recommendedName>
</protein>
<evidence type="ECO:0000313" key="2">
    <source>
        <dbReference type="EMBL" id="KAH7295584.1"/>
    </source>
</evidence>
<dbReference type="EMBL" id="CM035432">
    <property type="protein sequence ID" value="KAH7295584.1"/>
    <property type="molecule type" value="Genomic_DNA"/>
</dbReference>
<dbReference type="AlphaFoldDB" id="A0A8T2RIC4"/>
<evidence type="ECO:0000313" key="3">
    <source>
        <dbReference type="Proteomes" id="UP000825935"/>
    </source>
</evidence>
<comment type="caution">
    <text evidence="2">The sequence shown here is derived from an EMBL/GenBank/DDBJ whole genome shotgun (WGS) entry which is preliminary data.</text>
</comment>
<feature type="signal peptide" evidence="1">
    <location>
        <begin position="1"/>
        <end position="18"/>
    </location>
</feature>
<organism evidence="2 3">
    <name type="scientific">Ceratopteris richardii</name>
    <name type="common">Triangle waterfern</name>
    <dbReference type="NCBI Taxonomy" id="49495"/>
    <lineage>
        <taxon>Eukaryota</taxon>
        <taxon>Viridiplantae</taxon>
        <taxon>Streptophyta</taxon>
        <taxon>Embryophyta</taxon>
        <taxon>Tracheophyta</taxon>
        <taxon>Polypodiopsida</taxon>
        <taxon>Polypodiidae</taxon>
        <taxon>Polypodiales</taxon>
        <taxon>Pteridineae</taxon>
        <taxon>Pteridaceae</taxon>
        <taxon>Parkerioideae</taxon>
        <taxon>Ceratopteris</taxon>
    </lineage>
</organism>
<dbReference type="Proteomes" id="UP000825935">
    <property type="component" value="Chromosome 27"/>
</dbReference>
<sequence>MFLISLILLALSLQETYASLCICLYMTILLRDPNLMLVALTHHNLFENSHLPNCGQSIF</sequence>
<gene>
    <name evidence="2" type="ORF">KP509_27G055800</name>
</gene>